<evidence type="ECO:0000313" key="4">
    <source>
        <dbReference type="EMBL" id="MBF1649797.1"/>
    </source>
</evidence>
<dbReference type="SUPFAM" id="SSF48498">
    <property type="entry name" value="Tetracyclin repressor-like, C-terminal domain"/>
    <property type="match status" value="1"/>
</dbReference>
<reference evidence="4" key="1">
    <citation type="submission" date="2020-04" db="EMBL/GenBank/DDBJ databases">
        <title>Deep metagenomics examines the oral microbiome during advanced dental caries in children, revealing novel taxa and co-occurrences with host molecules.</title>
        <authorList>
            <person name="Baker J.L."/>
            <person name="Morton J.T."/>
            <person name="Dinis M."/>
            <person name="Alvarez R."/>
            <person name="Tran N.C."/>
            <person name="Knight R."/>
            <person name="Edlund A."/>
        </authorList>
    </citation>
    <scope>NUCLEOTIDE SEQUENCE</scope>
    <source>
        <strain evidence="4">JCVI_47_bin.4</strain>
    </source>
</reference>
<evidence type="ECO:0000256" key="1">
    <source>
        <dbReference type="ARBA" id="ARBA00023015"/>
    </source>
</evidence>
<comment type="caution">
    <text evidence="4">The sequence shown here is derived from an EMBL/GenBank/DDBJ whole genome shotgun (WGS) entry which is preliminary data.</text>
</comment>
<name>A0A7D4GQL2_9MICC</name>
<dbReference type="InterPro" id="IPR009057">
    <property type="entry name" value="Homeodomain-like_sf"/>
</dbReference>
<keyword evidence="3" id="KW-0804">Transcription</keyword>
<keyword evidence="1" id="KW-0805">Transcription regulation</keyword>
<protein>
    <submittedName>
        <fullName evidence="4">TetR/AcrR family transcriptional regulator C-terminal domain-containing protein</fullName>
    </submittedName>
</protein>
<organism evidence="4 5">
    <name type="scientific">Rothia dentocariosa</name>
    <dbReference type="NCBI Taxonomy" id="2047"/>
    <lineage>
        <taxon>Bacteria</taxon>
        <taxon>Bacillati</taxon>
        <taxon>Actinomycetota</taxon>
        <taxon>Actinomycetes</taxon>
        <taxon>Micrococcales</taxon>
        <taxon>Micrococcaceae</taxon>
        <taxon>Rothia</taxon>
    </lineage>
</organism>
<dbReference type="PANTHER" id="PTHR30055:SF151">
    <property type="entry name" value="TRANSCRIPTIONAL REGULATORY PROTEIN"/>
    <property type="match status" value="1"/>
</dbReference>
<dbReference type="GO" id="GO:0045892">
    <property type="term" value="P:negative regulation of DNA-templated transcription"/>
    <property type="evidence" value="ECO:0007669"/>
    <property type="project" value="InterPro"/>
</dbReference>
<dbReference type="AlphaFoldDB" id="A0A7D4GQL2"/>
<dbReference type="Proteomes" id="UP000769484">
    <property type="component" value="Unassembled WGS sequence"/>
</dbReference>
<dbReference type="InterPro" id="IPR004111">
    <property type="entry name" value="Repressor_TetR_C"/>
</dbReference>
<dbReference type="InterPro" id="IPR036271">
    <property type="entry name" value="Tet_transcr_reg_TetR-rel_C_sf"/>
</dbReference>
<evidence type="ECO:0000313" key="5">
    <source>
        <dbReference type="Proteomes" id="UP000769484"/>
    </source>
</evidence>
<dbReference type="PANTHER" id="PTHR30055">
    <property type="entry name" value="HTH-TYPE TRANSCRIPTIONAL REGULATOR RUTR"/>
    <property type="match status" value="1"/>
</dbReference>
<evidence type="ECO:0000256" key="3">
    <source>
        <dbReference type="ARBA" id="ARBA00023163"/>
    </source>
</evidence>
<dbReference type="Pfam" id="PF00440">
    <property type="entry name" value="TetR_N"/>
    <property type="match status" value="1"/>
</dbReference>
<dbReference type="GO" id="GO:0000976">
    <property type="term" value="F:transcription cis-regulatory region binding"/>
    <property type="evidence" value="ECO:0007669"/>
    <property type="project" value="TreeGrafter"/>
</dbReference>
<dbReference type="SUPFAM" id="SSF46689">
    <property type="entry name" value="Homeodomain-like"/>
    <property type="match status" value="1"/>
</dbReference>
<dbReference type="Pfam" id="PF02909">
    <property type="entry name" value="TetR_C_1"/>
    <property type="match status" value="1"/>
</dbReference>
<gene>
    <name evidence="4" type="ORF">HXO56_06870</name>
</gene>
<evidence type="ECO:0000256" key="2">
    <source>
        <dbReference type="ARBA" id="ARBA00023125"/>
    </source>
</evidence>
<dbReference type="InterPro" id="IPR001647">
    <property type="entry name" value="HTH_TetR"/>
</dbReference>
<dbReference type="InterPro" id="IPR050109">
    <property type="entry name" value="HTH-type_TetR-like_transc_reg"/>
</dbReference>
<dbReference type="EMBL" id="JABZXJ010000024">
    <property type="protein sequence ID" value="MBF1649797.1"/>
    <property type="molecule type" value="Genomic_DNA"/>
</dbReference>
<proteinExistence type="predicted"/>
<dbReference type="PROSITE" id="PS50977">
    <property type="entry name" value="HTH_TETR_2"/>
    <property type="match status" value="1"/>
</dbReference>
<dbReference type="Gene3D" id="1.10.357.10">
    <property type="entry name" value="Tetracycline Repressor, domain 2"/>
    <property type="match status" value="1"/>
</dbReference>
<accession>A0A7D4GQL2</accession>
<dbReference type="GO" id="GO:0003700">
    <property type="term" value="F:DNA-binding transcription factor activity"/>
    <property type="evidence" value="ECO:0007669"/>
    <property type="project" value="TreeGrafter"/>
</dbReference>
<keyword evidence="2" id="KW-0238">DNA-binding</keyword>
<sequence>MVCFITAHRRDGSTRRKQRNSKGFIVISSPMRRAGRPSSTVLSASKIVRSARRLLADQGNFTMSALAQKLGVAPSSLYNHFQSRDEVLGAISDAVINDITLEPLVRATKILNEQHLSPAEKLELWTESLSLWGKSYRDAFSESTDLVTALALTPIDRAPQTLHMYDVLVQTLRAFGCPEYKTLNVIESLEAFLLGSAVDAHAPESIFNPAASADEYPYLQDAYTAMQRSSQTPAESAFSLGLEAILHGLARTAIQEYNTNTE</sequence>